<comment type="similarity">
    <text evidence="1">Belongs to the TRAFAC class dynamin-like GTPase superfamily. Very large inducible GTPase (VLIG) family.</text>
</comment>
<evidence type="ECO:0000313" key="3">
    <source>
        <dbReference type="EMBL" id="KAL3832047.1"/>
    </source>
</evidence>
<comment type="caution">
    <text evidence="3">The sequence shown here is derived from an EMBL/GenBank/DDBJ whole genome shotgun (WGS) entry which is preliminary data.</text>
</comment>
<dbReference type="Gene3D" id="3.40.50.300">
    <property type="entry name" value="P-loop containing nucleotide triphosphate hydrolases"/>
    <property type="match status" value="1"/>
</dbReference>
<dbReference type="InterPro" id="IPR058641">
    <property type="entry name" value="GVIN1_dom"/>
</dbReference>
<proteinExistence type="inferred from homology"/>
<keyword evidence="4" id="KW-1185">Reference proteome</keyword>
<reference evidence="3 4" key="1">
    <citation type="submission" date="2024-11" db="EMBL/GenBank/DDBJ databases">
        <title>Chromosome-level genome assembly of the freshwater bivalve Anodonta woodiana.</title>
        <authorList>
            <person name="Chen X."/>
        </authorList>
    </citation>
    <scope>NUCLEOTIDE SEQUENCE [LARGE SCALE GENOMIC DNA]</scope>
    <source>
        <strain evidence="3">MN2024</strain>
        <tissue evidence="3">Gills</tissue>
    </source>
</reference>
<dbReference type="InterPro" id="IPR057365">
    <property type="entry name" value="URGCP"/>
</dbReference>
<evidence type="ECO:0000256" key="1">
    <source>
        <dbReference type="ARBA" id="ARBA00006828"/>
    </source>
</evidence>
<accession>A0ABD3T5C1</accession>
<protein>
    <recommendedName>
        <fullName evidence="2">VLIG-type G domain-containing protein</fullName>
    </recommendedName>
</protein>
<dbReference type="Proteomes" id="UP001634394">
    <property type="component" value="Unassembled WGS sequence"/>
</dbReference>
<dbReference type="SUPFAM" id="SSF52540">
    <property type="entry name" value="P-loop containing nucleoside triphosphate hydrolases"/>
    <property type="match status" value="1"/>
</dbReference>
<dbReference type="Pfam" id="PF25496">
    <property type="entry name" value="URGCP"/>
    <property type="match status" value="1"/>
</dbReference>
<sequence length="1681" mass="194893">MKKCTNIDQIHDSAGEIRENGSHILEQVILESHVFNETAWVPKSNEIILGNDMEFTEFNNVLKEDQNQRADDNRICIDTETANDNTNQDYCVSEDRLSKVLNILNLNEKYPGSFTCSDMYRITKSSLFDEQPNCHNDLAHYFLQKIAKYNYTAREFNLTEGFEHKSSSAQKGQKSKFRQMMEESVEENLMKVSPMDVIIAVFLCCDDICKQDLVSHMWSCRLAVPLIIQEKVLPSQPSCYLWPLRSLVMRWETEVKEGHCVREGRLVKEAVTSIAFIRFGKVSVSKSAIINSVISGSEKTHSIFMNRDSPGSTKYRYLVDGMIDIGWYFPTPKTEVKLHGCFQDAVMFLNLHGDAYEFQSQLELLSKLANTITVMCTVTDFDRCRNILKSYVDRGNTFLIMFTDQEINTEDEAVIDDVLDYLKANYNQIQFVEVLDTNKAELLKETRSKLSQLSKGKFMHLEDILSLNVRVSIDEKTSDHLESKDAALIVSNMVRKTPYKERKNIHIPLQGDPWIAWAKADKDRLRTTNKRRNEDVDSYMADRAKIMKTCRSQQMEMLTKGANNALLQLFLKSISTDNDRKRKLFLRWLKYELDDLSREELRPVYKRYQQIIKNLATVEEQVKVAQKVELEKLDKEVTLLSFGLEHILREMGQTYEALISTRSSIPLFKYNLPDLAAKIHLDGYPFELLDGHVNSVPLCWVKDVLNAVDHALKQKLNVKDVRTKVISALGIQSSGKSTMLNALFGCQYAVSAGRCTRGAYCQFIEVDEHCRELLGSDLVLAIDTEGLRAPELSAGDQMVKHDNELSTFVIGLADTTILNLMGENTTYLDELLPISVHAFLRMEMATNFKPKCVIIHQNVNREDDEKLINQGRILEEKLNKMTQLASSVERAETKSFNDIIDFEVGRDVFYVSALLEGIQPMAPISTRYSEELNAFKQALLKKDDKVQTSLASFVSHLNNLWSNIKKDDFVYQFRNTIETEARRKLDDFWCHANCSFRQPINKMVETGYVKLQNCTDINQLNGLVKLLDSDLKGAINKEYQNQKCTFNKFLDESDTLMKETMMRWSTDMDKRFDDLRNDLVKETSAKLQEFDQDKKRKFSLKQGMQGYERKLKAEIEELFSAVKSTEHTPVSEHDISSLFEKHWKDWTTEIIRENPRHEARIDIKSDAFEAIVRSFSNGREYLTTYVKKKNIDRYDRCDFDVNEIVSITSRVTSFFGLSNYKECIKNLEKDLFDLVDAKLETRRQVVRPYTSGDIDELVVLVKETLESKRKTTKTKIKHDVYFEVLVCGYAIKRLRKFHEEYESQNNLENVLESLKKHYFGMFKSLFNETERLNLIANNCNEILKMGILEKMTRTFTGKIVIGMDNDSFIRKEKSWTMLALLIDTARTGSFDDFTTLIQRPEKSLSCYISKLVENYFNQDVNPLHCIFKSTLDDIRQEISLILEKTFSCEKKSFETWLKTLQKNAEEVIVLENIDRLKDLGKNKDIDFKLLHEKLKNGLKRTVSVIASDMQSYLSENRNFFKTKVVEQIKETIIGCTESCPFCGAVCMVAYADHKSEHYTTLHRPQGCKRWHYLGTKVLVTITCPMSVASKNLQFRYMQNYEKMFCLYKDYKTIYPEWYISADETGEETSLWNWFFAEHAKKIAGDDLVIPEIPQAWKELDKETEIDKLNNMMQINWKTKKK</sequence>
<dbReference type="Pfam" id="PF25683">
    <property type="entry name" value="URGCP_GTPase"/>
    <property type="match status" value="1"/>
</dbReference>
<dbReference type="InterPro" id="IPR052986">
    <property type="entry name" value="VLIG_GTPase"/>
</dbReference>
<dbReference type="PROSITE" id="PS51717">
    <property type="entry name" value="G_VLIG"/>
    <property type="match status" value="1"/>
</dbReference>
<dbReference type="PANTHER" id="PTHR14819:SF5">
    <property type="entry name" value="INTERFERON-INDUCED VERY LARGE GTPASE 1"/>
    <property type="match status" value="1"/>
</dbReference>
<gene>
    <name evidence="3" type="ORF">ACJMK2_023726</name>
</gene>
<dbReference type="Pfam" id="PF25974">
    <property type="entry name" value="URGCP_9th"/>
    <property type="match status" value="1"/>
</dbReference>
<evidence type="ECO:0000313" key="4">
    <source>
        <dbReference type="Proteomes" id="UP001634394"/>
    </source>
</evidence>
<evidence type="ECO:0000259" key="2">
    <source>
        <dbReference type="PROSITE" id="PS51717"/>
    </source>
</evidence>
<feature type="domain" description="VLIG-type G" evidence="2">
    <location>
        <begin position="720"/>
        <end position="965"/>
    </location>
</feature>
<name>A0ABD3T5C1_SINWO</name>
<dbReference type="InterPro" id="IPR030383">
    <property type="entry name" value="G_VLIG_dom"/>
</dbReference>
<organism evidence="3 4">
    <name type="scientific">Sinanodonta woodiana</name>
    <name type="common">Chinese pond mussel</name>
    <name type="synonym">Anodonta woodiana</name>
    <dbReference type="NCBI Taxonomy" id="1069815"/>
    <lineage>
        <taxon>Eukaryota</taxon>
        <taxon>Metazoa</taxon>
        <taxon>Spiralia</taxon>
        <taxon>Lophotrochozoa</taxon>
        <taxon>Mollusca</taxon>
        <taxon>Bivalvia</taxon>
        <taxon>Autobranchia</taxon>
        <taxon>Heteroconchia</taxon>
        <taxon>Palaeoheterodonta</taxon>
        <taxon>Unionida</taxon>
        <taxon>Unionoidea</taxon>
        <taxon>Unionidae</taxon>
        <taxon>Unioninae</taxon>
        <taxon>Sinanodonta</taxon>
    </lineage>
</organism>
<dbReference type="InterPro" id="IPR027417">
    <property type="entry name" value="P-loop_NTPase"/>
</dbReference>
<dbReference type="PANTHER" id="PTHR14819">
    <property type="entry name" value="GTP-BINDING"/>
    <property type="match status" value="1"/>
</dbReference>
<dbReference type="EMBL" id="JBJQND010000019">
    <property type="protein sequence ID" value="KAL3832047.1"/>
    <property type="molecule type" value="Genomic_DNA"/>
</dbReference>